<dbReference type="AlphaFoldDB" id="A0A1D8TP81"/>
<reference evidence="3" key="1">
    <citation type="submission" date="2016-10" db="EMBL/GenBank/DDBJ databases">
        <title>Comparative genomics uncovers the prolific and rare metabolic potential of the cyanobacterial genus Moorea.</title>
        <authorList>
            <person name="Leao T."/>
            <person name="Castelao G."/>
            <person name="Korobeynikov A."/>
            <person name="Monroe E.A."/>
            <person name="Podell S."/>
            <person name="Glukhov E."/>
            <person name="Allen E."/>
            <person name="Gerwick W.H."/>
            <person name="Gerwick L."/>
        </authorList>
    </citation>
    <scope>NUCLEOTIDE SEQUENCE [LARGE SCALE GENOMIC DNA]</scope>
    <source>
        <strain evidence="3">PAL-8-15-08-1</strain>
    </source>
</reference>
<organism evidence="2 3">
    <name type="scientific">Moorena producens PAL-8-15-08-1</name>
    <dbReference type="NCBI Taxonomy" id="1458985"/>
    <lineage>
        <taxon>Bacteria</taxon>
        <taxon>Bacillati</taxon>
        <taxon>Cyanobacteriota</taxon>
        <taxon>Cyanophyceae</taxon>
        <taxon>Coleofasciculales</taxon>
        <taxon>Coleofasciculaceae</taxon>
        <taxon>Moorena</taxon>
    </lineage>
</organism>
<feature type="signal peptide" evidence="1">
    <location>
        <begin position="1"/>
        <end position="24"/>
    </location>
</feature>
<dbReference type="OrthoDB" id="9881307at2"/>
<dbReference type="STRING" id="1458985.BJP34_06775"/>
<protein>
    <submittedName>
        <fullName evidence="2">Uncharacterized protein</fullName>
    </submittedName>
</protein>
<keyword evidence="1" id="KW-0732">Signal</keyword>
<sequence>MKVKNTLIAAATAMVFAFASGLNAQEPVTGDINTASEFITSAIQALASNKQIINECGKELIIEDMTSVTQDFPNIEAYPTLGEIQYRISFTPGANTNPSYCAASFKSRMKLKLNGRYLNPRGAELLSTPNTYEFRLMVPGQENSEL</sequence>
<evidence type="ECO:0000313" key="2">
    <source>
        <dbReference type="EMBL" id="AOW99195.1"/>
    </source>
</evidence>
<dbReference type="RefSeq" id="WP_070391686.1">
    <property type="nucleotide sequence ID" value="NZ_CP017599.1"/>
</dbReference>
<dbReference type="Proteomes" id="UP000177870">
    <property type="component" value="Chromosome"/>
</dbReference>
<accession>A0A1D8TP81</accession>
<feature type="chain" id="PRO_5009438783" evidence="1">
    <location>
        <begin position="25"/>
        <end position="146"/>
    </location>
</feature>
<evidence type="ECO:0000256" key="1">
    <source>
        <dbReference type="SAM" id="SignalP"/>
    </source>
</evidence>
<evidence type="ECO:0000313" key="3">
    <source>
        <dbReference type="Proteomes" id="UP000177870"/>
    </source>
</evidence>
<name>A0A1D8TP81_9CYAN</name>
<gene>
    <name evidence="2" type="ORF">BJP34_06775</name>
</gene>
<proteinExistence type="predicted"/>
<dbReference type="EMBL" id="CP017599">
    <property type="protein sequence ID" value="AOW99195.1"/>
    <property type="molecule type" value="Genomic_DNA"/>
</dbReference>
<dbReference type="KEGG" id="mpro:BJP34_06775"/>